<keyword evidence="1" id="KW-1133">Transmembrane helix</keyword>
<dbReference type="KEGG" id="cst:CLOST_1411"/>
<dbReference type="BioCyc" id="CSTI499177:GJE9-1462-MONOMER"/>
<organism evidence="2 3">
    <name type="scientific">Acetoanaerobium sticklandii (strain ATCC 12662 / DSM 519 / JCM 1433 / CCUG 9281 / NCIMB 10654 / HF)</name>
    <name type="common">Clostridium sticklandii</name>
    <dbReference type="NCBI Taxonomy" id="499177"/>
    <lineage>
        <taxon>Bacteria</taxon>
        <taxon>Bacillati</taxon>
        <taxon>Bacillota</taxon>
        <taxon>Clostridia</taxon>
        <taxon>Peptostreptococcales</taxon>
        <taxon>Filifactoraceae</taxon>
        <taxon>Acetoanaerobium</taxon>
    </lineage>
</organism>
<keyword evidence="3" id="KW-1185">Reference proteome</keyword>
<proteinExistence type="predicted"/>
<dbReference type="Proteomes" id="UP000007041">
    <property type="component" value="Chromosome"/>
</dbReference>
<sequence length="87" mass="10398">MLLRTFIYPNYEKDWKENMKLLKSLSVLILFLNIIIVNIGTSYASERYTYEDYFRDKNDGYIAEDVTFVDLIGPDDMTFENMIEFTE</sequence>
<name>E3PRM7_ACESD</name>
<dbReference type="STRING" id="1511.CLOST_1411"/>
<keyword evidence="1" id="KW-0812">Transmembrane</keyword>
<reference evidence="3" key="1">
    <citation type="journal article" date="2010" name="BMC Genomics">
        <title>Clostridium sticklandii, a specialist in amino acid degradation:revisiting its metabolism through its genome sequence.</title>
        <authorList>
            <person name="Fonknechten N."/>
            <person name="Chaussonnerie S."/>
            <person name="Tricot S."/>
            <person name="Lajus A."/>
            <person name="Andreesen J.R."/>
            <person name="Perchat N."/>
            <person name="Pelletier E."/>
            <person name="Gouyvenoux M."/>
            <person name="Barbe V."/>
            <person name="Salanoubat M."/>
            <person name="Le Paslier D."/>
            <person name="Weissenbach J."/>
            <person name="Cohen G.N."/>
            <person name="Kreimeyer A."/>
        </authorList>
    </citation>
    <scope>NUCLEOTIDE SEQUENCE [LARGE SCALE GENOMIC DNA]</scope>
    <source>
        <strain evidence="3">ATCC 12662 / DSM 519 / JCM 1433 / CCUG 9281 / NCIMB 10654 / HF</strain>
    </source>
</reference>
<dbReference type="HOGENOM" id="CLU_2477950_0_0_9"/>
<evidence type="ECO:0000256" key="1">
    <source>
        <dbReference type="SAM" id="Phobius"/>
    </source>
</evidence>
<dbReference type="AlphaFoldDB" id="E3PRM7"/>
<accession>E3PRM7</accession>
<feature type="transmembrane region" description="Helical" evidence="1">
    <location>
        <begin position="21"/>
        <end position="44"/>
    </location>
</feature>
<keyword evidence="1" id="KW-0472">Membrane</keyword>
<evidence type="ECO:0000313" key="2">
    <source>
        <dbReference type="EMBL" id="CBH21531.1"/>
    </source>
</evidence>
<dbReference type="EMBL" id="FP565809">
    <property type="protein sequence ID" value="CBH21531.1"/>
    <property type="molecule type" value="Genomic_DNA"/>
</dbReference>
<protein>
    <submittedName>
        <fullName evidence="2">Uncharacterized protein</fullName>
    </submittedName>
</protein>
<gene>
    <name evidence="2" type="ordered locus">CLOST_1411</name>
</gene>
<evidence type="ECO:0000313" key="3">
    <source>
        <dbReference type="Proteomes" id="UP000007041"/>
    </source>
</evidence>